<feature type="region of interest" description="Disordered" evidence="1">
    <location>
        <begin position="158"/>
        <end position="208"/>
    </location>
</feature>
<evidence type="ECO:0000256" key="1">
    <source>
        <dbReference type="SAM" id="MobiDB-lite"/>
    </source>
</evidence>
<gene>
    <name evidence="2" type="ORF">I302_03043</name>
    <name evidence="3" type="ORF">I302_104335</name>
</gene>
<dbReference type="VEuPathDB" id="FungiDB:I302_03043"/>
<dbReference type="GeneID" id="30207442"/>
<feature type="compositionally biased region" description="Basic and acidic residues" evidence="1">
    <location>
        <begin position="181"/>
        <end position="192"/>
    </location>
</feature>
<feature type="compositionally biased region" description="Polar residues" evidence="1">
    <location>
        <begin position="124"/>
        <end position="134"/>
    </location>
</feature>
<dbReference type="EMBL" id="CP144542">
    <property type="protein sequence ID" value="WVW82328.1"/>
    <property type="molecule type" value="Genomic_DNA"/>
</dbReference>
<proteinExistence type="predicted"/>
<organism evidence="2">
    <name type="scientific">Kwoniella bestiolae CBS 10118</name>
    <dbReference type="NCBI Taxonomy" id="1296100"/>
    <lineage>
        <taxon>Eukaryota</taxon>
        <taxon>Fungi</taxon>
        <taxon>Dikarya</taxon>
        <taxon>Basidiomycota</taxon>
        <taxon>Agaricomycotina</taxon>
        <taxon>Tremellomycetes</taxon>
        <taxon>Tremellales</taxon>
        <taxon>Cryptococcaceae</taxon>
        <taxon>Kwoniella</taxon>
    </lineage>
</organism>
<sequence length="235" mass="24669">MYPDWYNLDDARATPTTQVPSSYTPPTQNWLTQGQESGVILSQSNSTPTSVPQVEEMLPPLPPRAYPAFRVGGDITSLPPCSDRTRSVPFNPYARHGDTSDWGRTTTRRVNTTAPTYSSPSTAKVQQSTTNHSNEISREDATESTAFTAGGVALGVGGVAMADSPSRGEGKDMGEDEGEGGGDRNPLRHLDLDPGPGAPAPNFNEVHGDGGNGGDDGCGGDDCDCCICCLLCDGC</sequence>
<reference evidence="2" key="1">
    <citation type="submission" date="2013-07" db="EMBL/GenBank/DDBJ databases">
        <title>The Genome Sequence of Cryptococcus bestiolae CBS10118.</title>
        <authorList>
            <consortium name="The Broad Institute Genome Sequencing Platform"/>
            <person name="Cuomo C."/>
            <person name="Litvintseva A."/>
            <person name="Chen Y."/>
            <person name="Heitman J."/>
            <person name="Sun S."/>
            <person name="Springer D."/>
            <person name="Dromer F."/>
            <person name="Young S.K."/>
            <person name="Zeng Q."/>
            <person name="Gargeya S."/>
            <person name="Fitzgerald M."/>
            <person name="Abouelleil A."/>
            <person name="Alvarado L."/>
            <person name="Berlin A.M."/>
            <person name="Chapman S.B."/>
            <person name="Dewar J."/>
            <person name="Goldberg J."/>
            <person name="Griggs A."/>
            <person name="Gujja S."/>
            <person name="Hansen M."/>
            <person name="Howarth C."/>
            <person name="Imamovic A."/>
            <person name="Larimer J."/>
            <person name="McCowan C."/>
            <person name="Murphy C."/>
            <person name="Pearson M."/>
            <person name="Priest M."/>
            <person name="Roberts A."/>
            <person name="Saif S."/>
            <person name="Shea T."/>
            <person name="Sykes S."/>
            <person name="Wortman J."/>
            <person name="Nusbaum C."/>
            <person name="Birren B."/>
        </authorList>
    </citation>
    <scope>NUCLEOTIDE SEQUENCE [LARGE SCALE GENOMIC DNA]</scope>
    <source>
        <strain evidence="2">CBS 10118</strain>
    </source>
</reference>
<dbReference type="AlphaFoldDB" id="A0A1B9GAZ5"/>
<name>A0A1B9GAZ5_9TREE</name>
<dbReference type="KEGG" id="kbi:30207442"/>
<feature type="compositionally biased region" description="Polar residues" evidence="1">
    <location>
        <begin position="14"/>
        <end position="31"/>
    </location>
</feature>
<feature type="region of interest" description="Disordered" evidence="1">
    <location>
        <begin position="1"/>
        <end position="31"/>
    </location>
</feature>
<keyword evidence="4" id="KW-1185">Reference proteome</keyword>
<dbReference type="EMBL" id="KI894019">
    <property type="protein sequence ID" value="OCF28191.1"/>
    <property type="molecule type" value="Genomic_DNA"/>
</dbReference>
<evidence type="ECO:0000313" key="4">
    <source>
        <dbReference type="Proteomes" id="UP000092730"/>
    </source>
</evidence>
<reference evidence="2" key="3">
    <citation type="submission" date="2014-01" db="EMBL/GenBank/DDBJ databases">
        <title>Evolution of pathogenesis and genome organization in the Tremellales.</title>
        <authorList>
            <person name="Cuomo C."/>
            <person name="Litvintseva A."/>
            <person name="Heitman J."/>
            <person name="Chen Y."/>
            <person name="Sun S."/>
            <person name="Springer D."/>
            <person name="Dromer F."/>
            <person name="Young S."/>
            <person name="Zeng Q."/>
            <person name="Chapman S."/>
            <person name="Gujja S."/>
            <person name="Saif S."/>
            <person name="Birren B."/>
        </authorList>
    </citation>
    <scope>NUCLEOTIDE SEQUENCE</scope>
    <source>
        <strain evidence="2">CBS 10118</strain>
    </source>
</reference>
<dbReference type="Proteomes" id="UP000092730">
    <property type="component" value="Chromosome 2"/>
</dbReference>
<accession>A0A1B9GAZ5</accession>
<protein>
    <submittedName>
        <fullName evidence="2">Uncharacterized protein</fullName>
    </submittedName>
</protein>
<evidence type="ECO:0000313" key="2">
    <source>
        <dbReference type="EMBL" id="OCF28191.1"/>
    </source>
</evidence>
<dbReference type="RefSeq" id="XP_019049261.1">
    <property type="nucleotide sequence ID" value="XM_019189699.1"/>
</dbReference>
<evidence type="ECO:0000313" key="3">
    <source>
        <dbReference type="EMBL" id="WVW82328.1"/>
    </source>
</evidence>
<feature type="compositionally biased region" description="Low complexity" evidence="1">
    <location>
        <begin position="111"/>
        <end position="123"/>
    </location>
</feature>
<feature type="region of interest" description="Disordered" evidence="1">
    <location>
        <begin position="111"/>
        <end position="144"/>
    </location>
</feature>
<reference evidence="3" key="2">
    <citation type="submission" date="2013-07" db="EMBL/GenBank/DDBJ databases">
        <authorList>
            <consortium name="The Broad Institute Genome Sequencing Platform"/>
            <person name="Cuomo C."/>
            <person name="Litvintseva A."/>
            <person name="Chen Y."/>
            <person name="Heitman J."/>
            <person name="Sun S."/>
            <person name="Springer D."/>
            <person name="Dromer F."/>
            <person name="Young S.K."/>
            <person name="Zeng Q."/>
            <person name="Gargeya S."/>
            <person name="Fitzgerald M."/>
            <person name="Abouelleil A."/>
            <person name="Alvarado L."/>
            <person name="Berlin A.M."/>
            <person name="Chapman S.B."/>
            <person name="Dewar J."/>
            <person name="Goldberg J."/>
            <person name="Griggs A."/>
            <person name="Gujja S."/>
            <person name="Hansen M."/>
            <person name="Howarth C."/>
            <person name="Imamovic A."/>
            <person name="Larimer J."/>
            <person name="McCowan C."/>
            <person name="Murphy C."/>
            <person name="Pearson M."/>
            <person name="Priest M."/>
            <person name="Roberts A."/>
            <person name="Saif S."/>
            <person name="Shea T."/>
            <person name="Sykes S."/>
            <person name="Wortman J."/>
            <person name="Nusbaum C."/>
            <person name="Birren B."/>
        </authorList>
    </citation>
    <scope>NUCLEOTIDE SEQUENCE</scope>
    <source>
        <strain evidence="3">CBS 10118</strain>
    </source>
</reference>
<reference evidence="3" key="4">
    <citation type="submission" date="2024-02" db="EMBL/GenBank/DDBJ databases">
        <title>Comparative genomics of Cryptococcus and Kwoniella reveals pathogenesis evolution and contrasting modes of karyotype evolution via chromosome fusion or intercentromeric recombination.</title>
        <authorList>
            <person name="Coelho M.A."/>
            <person name="David-Palma M."/>
            <person name="Shea T."/>
            <person name="Bowers K."/>
            <person name="McGinley-Smith S."/>
            <person name="Mohammad A.W."/>
            <person name="Gnirke A."/>
            <person name="Yurkov A.M."/>
            <person name="Nowrousian M."/>
            <person name="Sun S."/>
            <person name="Cuomo C.A."/>
            <person name="Heitman J."/>
        </authorList>
    </citation>
    <scope>NUCLEOTIDE SEQUENCE</scope>
    <source>
        <strain evidence="3">CBS 10118</strain>
    </source>
</reference>